<feature type="compositionally biased region" description="Polar residues" evidence="1">
    <location>
        <begin position="156"/>
        <end position="167"/>
    </location>
</feature>
<dbReference type="EMBL" id="CP144100">
    <property type="protein sequence ID" value="WWC88213.1"/>
    <property type="molecule type" value="Genomic_DNA"/>
</dbReference>
<evidence type="ECO:0000313" key="3">
    <source>
        <dbReference type="Proteomes" id="UP001355207"/>
    </source>
</evidence>
<evidence type="ECO:0008006" key="4">
    <source>
        <dbReference type="Google" id="ProtNLM"/>
    </source>
</evidence>
<feature type="compositionally biased region" description="Polar residues" evidence="1">
    <location>
        <begin position="587"/>
        <end position="602"/>
    </location>
</feature>
<feature type="compositionally biased region" description="Basic residues" evidence="1">
    <location>
        <begin position="322"/>
        <end position="335"/>
    </location>
</feature>
<organism evidence="2 3">
    <name type="scientific">Kwoniella dendrophila CBS 6074</name>
    <dbReference type="NCBI Taxonomy" id="1295534"/>
    <lineage>
        <taxon>Eukaryota</taxon>
        <taxon>Fungi</taxon>
        <taxon>Dikarya</taxon>
        <taxon>Basidiomycota</taxon>
        <taxon>Agaricomycotina</taxon>
        <taxon>Tremellomycetes</taxon>
        <taxon>Tremellales</taxon>
        <taxon>Cryptococcaceae</taxon>
        <taxon>Kwoniella</taxon>
    </lineage>
</organism>
<feature type="compositionally biased region" description="Acidic residues" evidence="1">
    <location>
        <begin position="345"/>
        <end position="363"/>
    </location>
</feature>
<dbReference type="AlphaFoldDB" id="A0AAX4JUM3"/>
<dbReference type="GeneID" id="91093789"/>
<feature type="region of interest" description="Disordered" evidence="1">
    <location>
        <begin position="379"/>
        <end position="455"/>
    </location>
</feature>
<accession>A0AAX4JUM3</accession>
<evidence type="ECO:0000256" key="1">
    <source>
        <dbReference type="SAM" id="MobiDB-lite"/>
    </source>
</evidence>
<feature type="region of interest" description="Disordered" evidence="1">
    <location>
        <begin position="125"/>
        <end position="174"/>
    </location>
</feature>
<reference evidence="2 3" key="1">
    <citation type="submission" date="2024-01" db="EMBL/GenBank/DDBJ databases">
        <title>Comparative genomics of Cryptococcus and Kwoniella reveals pathogenesis evolution and contrasting modes of karyotype evolution via chromosome fusion or intercentromeric recombination.</title>
        <authorList>
            <person name="Coelho M.A."/>
            <person name="David-Palma M."/>
            <person name="Shea T."/>
            <person name="Bowers K."/>
            <person name="McGinley-Smith S."/>
            <person name="Mohammad A.W."/>
            <person name="Gnirke A."/>
            <person name="Yurkov A.M."/>
            <person name="Nowrousian M."/>
            <person name="Sun S."/>
            <person name="Cuomo C.A."/>
            <person name="Heitman J."/>
        </authorList>
    </citation>
    <scope>NUCLEOTIDE SEQUENCE [LARGE SCALE GENOMIC DNA]</scope>
    <source>
        <strain evidence="2 3">CBS 6074</strain>
    </source>
</reference>
<gene>
    <name evidence="2" type="ORF">L201_003118</name>
</gene>
<feature type="region of interest" description="Disordered" evidence="1">
    <location>
        <begin position="322"/>
        <end position="363"/>
    </location>
</feature>
<feature type="compositionally biased region" description="Low complexity" evidence="1">
    <location>
        <begin position="685"/>
        <end position="694"/>
    </location>
</feature>
<dbReference type="Proteomes" id="UP001355207">
    <property type="component" value="Chromosome 3"/>
</dbReference>
<keyword evidence="3" id="KW-1185">Reference proteome</keyword>
<dbReference type="RefSeq" id="XP_066074976.1">
    <property type="nucleotide sequence ID" value="XM_066218879.1"/>
</dbReference>
<protein>
    <recommendedName>
        <fullName evidence="4">Rrn9 domain-containing protein</fullName>
    </recommendedName>
</protein>
<feature type="compositionally biased region" description="Low complexity" evidence="1">
    <location>
        <begin position="539"/>
        <end position="548"/>
    </location>
</feature>
<feature type="compositionally biased region" description="Basic and acidic residues" evidence="1">
    <location>
        <begin position="709"/>
        <end position="735"/>
    </location>
</feature>
<sequence length="743" mass="85782">MSPLATISQSPTTSEEYTKLSQKLFNPKFKNPRIVKQPCPPSLSWSKLPPPAAEIDERPNYRIRRFKLWKAVTPELRKVVLDPRKRFHLRRYQSYVVLSEPSPQVRKLSIPLSKNEEWSWCTPVRKPPEVVNDDDNDTGPALYPNSQGSLDDDASKSNYHRNGSTQHTSHHSPLRKLPNSEIYWLPPLPPLDKLPWTDKSISKKQRKLNYQYLLENKWILDQETEKRFRIAMGIKMEEIMRWQRENTIPTKQCEKGKNRWKSNVNIQEIKDRTEFFKSIRKKSTNILKYTDNLTHDNVDVFGIVPFRDRVNELIKIEDERKKIKKQRKEAKKKKRNDIDKATSKEDDDGKLENQVELDIEDEGRDNKGKVISIEQATERVKSKRNEYSNSVKMDQPDFINVHKESPSSTNSSPPRNHKSKSSSRSSKSKKADPPDDDLSLNKPQSPDNKSKSMKRYHTYLRLPTQLSTESQTPLPLTIEPTATPEITYKINPWEYTNRTNIFDLISQMIISLEQDQQHNRAGTGSKLPEDDNDEKEQSHQQQQQAEQQSETDRYLNNPIDGEGKIITPGQVRWDMSQDQLLEHQLPSLESNTSASSYRTEGTSFPGYSADVESRLPAKMVHSDLGETDIDSNIESHIARFGSLNLDDDTMLPCSRSTSLADIQQYYFTSNTDLPSSAFSRRGKSSRSYSTGSKSDSSDDHLVHGYRSQSHLEEQKLPEEDGDDSHDTRYTFRENDMADQVTLV</sequence>
<proteinExistence type="predicted"/>
<evidence type="ECO:0000313" key="2">
    <source>
        <dbReference type="EMBL" id="WWC88213.1"/>
    </source>
</evidence>
<feature type="region of interest" description="Disordered" evidence="1">
    <location>
        <begin position="587"/>
        <end position="609"/>
    </location>
</feature>
<feature type="region of interest" description="Disordered" evidence="1">
    <location>
        <begin position="675"/>
        <end position="743"/>
    </location>
</feature>
<feature type="region of interest" description="Disordered" evidence="1">
    <location>
        <begin position="516"/>
        <end position="566"/>
    </location>
</feature>
<name>A0AAX4JUM3_9TREE</name>